<organism evidence="1 2">
    <name type="scientific">Proteus penneri</name>
    <dbReference type="NCBI Taxonomy" id="102862"/>
    <lineage>
        <taxon>Bacteria</taxon>
        <taxon>Pseudomonadati</taxon>
        <taxon>Pseudomonadota</taxon>
        <taxon>Gammaproteobacteria</taxon>
        <taxon>Enterobacterales</taxon>
        <taxon>Morganellaceae</taxon>
        <taxon>Proteus</taxon>
    </lineage>
</organism>
<name>A0ABS0W6G6_9GAMM</name>
<dbReference type="Proteomes" id="UP000619976">
    <property type="component" value="Unassembled WGS sequence"/>
</dbReference>
<protein>
    <recommendedName>
        <fullName evidence="3">MarR family protein</fullName>
    </recommendedName>
</protein>
<dbReference type="RefSeq" id="WP_198813369.1">
    <property type="nucleotide sequence ID" value="NZ_JAEKCB010000008.1"/>
</dbReference>
<evidence type="ECO:0000313" key="1">
    <source>
        <dbReference type="EMBL" id="MBJ2118899.1"/>
    </source>
</evidence>
<dbReference type="EMBL" id="JAEKCB010000008">
    <property type="protein sequence ID" value="MBJ2118899.1"/>
    <property type="molecule type" value="Genomic_DNA"/>
</dbReference>
<evidence type="ECO:0000313" key="2">
    <source>
        <dbReference type="Proteomes" id="UP000619976"/>
    </source>
</evidence>
<accession>A0ABS0W6G6</accession>
<sequence length="349" mass="40286">MNGLLAEALKYIESSFLIDTKILQEMDEYLPFQLRRNANLCIVSIDYKEFMVLTIDTPEQLLSNNFVHLKRLEAKSDLPLIIVTSELTAELKNISKQQKNGLIIPGRYVSMPPLMLQSETKSVISERWVDTETSYGIIPSYLLVYYLSGYFEDGFNSIDILELLGVSKMAFSRAVKELLSHKLISETSYGRSSHFRFIESRKRIWNQYRHRISPISTGFVPVRNETLKASEVFLSGESALSKYTLLGSPSRPFQGKCLTDKDRYMRPITPATMKGDYFFKILNVLEDAEYYHSHIEGFAMLQIFPYQPAIKNDVLDKVFLLFSRFNTTDLRVKSSYSELEEQVYSNLKN</sequence>
<comment type="caution">
    <text evidence="1">The sequence shown here is derived from an EMBL/GenBank/DDBJ whole genome shotgun (WGS) entry which is preliminary data.</text>
</comment>
<proteinExistence type="predicted"/>
<reference evidence="1 2" key="1">
    <citation type="submission" date="2020-12" db="EMBL/GenBank/DDBJ databases">
        <title>Enhanced detection system for hospital associated transmission using whole genome sequencing surveillance.</title>
        <authorList>
            <person name="Harrison L.H."/>
            <person name="Van Tyne D."/>
            <person name="Marsh J.W."/>
            <person name="Griffith M.P."/>
            <person name="Snyder D.J."/>
            <person name="Cooper V.S."/>
            <person name="Mustapha M."/>
        </authorList>
    </citation>
    <scope>NUCLEOTIDE SEQUENCE [LARGE SCALE GENOMIC DNA]</scope>
    <source>
        <strain evidence="1 2">PR00195</strain>
    </source>
</reference>
<gene>
    <name evidence="1" type="ORF">JFQ69_14645</name>
</gene>
<evidence type="ECO:0008006" key="3">
    <source>
        <dbReference type="Google" id="ProtNLM"/>
    </source>
</evidence>
<keyword evidence="2" id="KW-1185">Reference proteome</keyword>